<evidence type="ECO:0000313" key="8">
    <source>
        <dbReference type="Proteomes" id="UP000326565"/>
    </source>
</evidence>
<evidence type="ECO:0000256" key="4">
    <source>
        <dbReference type="ARBA" id="ARBA00023242"/>
    </source>
</evidence>
<feature type="compositionally biased region" description="Polar residues" evidence="5">
    <location>
        <begin position="18"/>
        <end position="27"/>
    </location>
</feature>
<keyword evidence="3" id="KW-0804">Transcription</keyword>
<dbReference type="AlphaFoldDB" id="A0A5N5X717"/>
<evidence type="ECO:0000256" key="3">
    <source>
        <dbReference type="ARBA" id="ARBA00023163"/>
    </source>
</evidence>
<evidence type="ECO:0000259" key="6">
    <source>
        <dbReference type="PROSITE" id="PS50048"/>
    </source>
</evidence>
<keyword evidence="1" id="KW-0805">Transcription regulation</keyword>
<keyword evidence="8" id="KW-1185">Reference proteome</keyword>
<dbReference type="SMART" id="SM00066">
    <property type="entry name" value="GAL4"/>
    <property type="match status" value="1"/>
</dbReference>
<name>A0A5N5X717_9EURO</name>
<dbReference type="SUPFAM" id="SSF57701">
    <property type="entry name" value="Zn2/Cys6 DNA-binding domain"/>
    <property type="match status" value="1"/>
</dbReference>
<dbReference type="Pfam" id="PF00172">
    <property type="entry name" value="Zn_clus"/>
    <property type="match status" value="1"/>
</dbReference>
<protein>
    <recommendedName>
        <fullName evidence="6">Zn(2)-C6 fungal-type domain-containing protein</fullName>
    </recommendedName>
</protein>
<dbReference type="GO" id="GO:0009893">
    <property type="term" value="P:positive regulation of metabolic process"/>
    <property type="evidence" value="ECO:0007669"/>
    <property type="project" value="UniProtKB-ARBA"/>
</dbReference>
<dbReference type="EMBL" id="ML732188">
    <property type="protein sequence ID" value="KAB8075877.1"/>
    <property type="molecule type" value="Genomic_DNA"/>
</dbReference>
<dbReference type="GO" id="GO:0000981">
    <property type="term" value="F:DNA-binding transcription factor activity, RNA polymerase II-specific"/>
    <property type="evidence" value="ECO:0007669"/>
    <property type="project" value="InterPro"/>
</dbReference>
<keyword evidence="4" id="KW-0539">Nucleus</keyword>
<dbReference type="PANTHER" id="PTHR47256">
    <property type="entry name" value="ZN(II)2CYS6 TRANSCRIPTION FACTOR (EUROFUNG)-RELATED"/>
    <property type="match status" value="1"/>
</dbReference>
<organism evidence="7 8">
    <name type="scientific">Aspergillus leporis</name>
    <dbReference type="NCBI Taxonomy" id="41062"/>
    <lineage>
        <taxon>Eukaryota</taxon>
        <taxon>Fungi</taxon>
        <taxon>Dikarya</taxon>
        <taxon>Ascomycota</taxon>
        <taxon>Pezizomycotina</taxon>
        <taxon>Eurotiomycetes</taxon>
        <taxon>Eurotiomycetidae</taxon>
        <taxon>Eurotiales</taxon>
        <taxon>Aspergillaceae</taxon>
        <taxon>Aspergillus</taxon>
        <taxon>Aspergillus subgen. Circumdati</taxon>
    </lineage>
</organism>
<evidence type="ECO:0000313" key="7">
    <source>
        <dbReference type="EMBL" id="KAB8075877.1"/>
    </source>
</evidence>
<dbReference type="PROSITE" id="PS50048">
    <property type="entry name" value="ZN2_CY6_FUNGAL_2"/>
    <property type="match status" value="1"/>
</dbReference>
<reference evidence="7 8" key="1">
    <citation type="submission" date="2019-04" db="EMBL/GenBank/DDBJ databases">
        <title>Friends and foes A comparative genomics study of 23 Aspergillus species from section Flavi.</title>
        <authorList>
            <consortium name="DOE Joint Genome Institute"/>
            <person name="Kjaerbolling I."/>
            <person name="Vesth T."/>
            <person name="Frisvad J.C."/>
            <person name="Nybo J.L."/>
            <person name="Theobald S."/>
            <person name="Kildgaard S."/>
            <person name="Isbrandt T."/>
            <person name="Kuo A."/>
            <person name="Sato A."/>
            <person name="Lyhne E.K."/>
            <person name="Kogle M.E."/>
            <person name="Wiebenga A."/>
            <person name="Kun R.S."/>
            <person name="Lubbers R.J."/>
            <person name="Makela M.R."/>
            <person name="Barry K."/>
            <person name="Chovatia M."/>
            <person name="Clum A."/>
            <person name="Daum C."/>
            <person name="Haridas S."/>
            <person name="He G."/>
            <person name="LaButti K."/>
            <person name="Lipzen A."/>
            <person name="Mondo S."/>
            <person name="Riley R."/>
            <person name="Salamov A."/>
            <person name="Simmons B.A."/>
            <person name="Magnuson J.K."/>
            <person name="Henrissat B."/>
            <person name="Mortensen U.H."/>
            <person name="Larsen T.O."/>
            <person name="Devries R.P."/>
            <person name="Grigoriev I.V."/>
            <person name="Machida M."/>
            <person name="Baker S.E."/>
            <person name="Andersen M.R."/>
        </authorList>
    </citation>
    <scope>NUCLEOTIDE SEQUENCE [LARGE SCALE GENOMIC DNA]</scope>
    <source>
        <strain evidence="7 8">CBS 151.66</strain>
    </source>
</reference>
<evidence type="ECO:0000256" key="1">
    <source>
        <dbReference type="ARBA" id="ARBA00023015"/>
    </source>
</evidence>
<dbReference type="Proteomes" id="UP000326565">
    <property type="component" value="Unassembled WGS sequence"/>
</dbReference>
<evidence type="ECO:0000256" key="2">
    <source>
        <dbReference type="ARBA" id="ARBA00023125"/>
    </source>
</evidence>
<dbReference type="Gene3D" id="4.10.240.10">
    <property type="entry name" value="Zn(2)-C6 fungal-type DNA-binding domain"/>
    <property type="match status" value="1"/>
</dbReference>
<dbReference type="CDD" id="cd00067">
    <property type="entry name" value="GAL4"/>
    <property type="match status" value="1"/>
</dbReference>
<gene>
    <name evidence="7" type="ORF">BDV29DRAFT_171201</name>
</gene>
<evidence type="ECO:0000256" key="5">
    <source>
        <dbReference type="SAM" id="MobiDB-lite"/>
    </source>
</evidence>
<dbReference type="OrthoDB" id="3266505at2759"/>
<dbReference type="InterPro" id="IPR053187">
    <property type="entry name" value="Notoamide_regulator"/>
</dbReference>
<dbReference type="InterPro" id="IPR036864">
    <property type="entry name" value="Zn2-C6_fun-type_DNA-bd_sf"/>
</dbReference>
<dbReference type="GO" id="GO:0003677">
    <property type="term" value="F:DNA binding"/>
    <property type="evidence" value="ECO:0007669"/>
    <property type="project" value="UniProtKB-KW"/>
</dbReference>
<dbReference type="PANTHER" id="PTHR47256:SF1">
    <property type="entry name" value="ZN(II)2CYS6 TRANSCRIPTION FACTOR (EUROFUNG)"/>
    <property type="match status" value="1"/>
</dbReference>
<feature type="region of interest" description="Disordered" evidence="5">
    <location>
        <begin position="1"/>
        <end position="32"/>
    </location>
</feature>
<sequence length="137" mass="15486">MSNNTGYSLRPLAPLISHSDQQQNPEPKTQLPRKRNLACTSCQAKRTKCSGSAPCQQCTASKTECIFDLCKDKRRKLALRAALDDAQKSREILTDLIRTLRCGTDEDIRNLRESIQHTSSIQEAILYLELLHLTNED</sequence>
<keyword evidence="2" id="KW-0238">DNA-binding</keyword>
<accession>A0A5N5X717</accession>
<dbReference type="GO" id="GO:0008270">
    <property type="term" value="F:zinc ion binding"/>
    <property type="evidence" value="ECO:0007669"/>
    <property type="project" value="InterPro"/>
</dbReference>
<feature type="domain" description="Zn(2)-C6 fungal-type" evidence="6">
    <location>
        <begin position="38"/>
        <end position="67"/>
    </location>
</feature>
<proteinExistence type="predicted"/>
<dbReference type="InterPro" id="IPR001138">
    <property type="entry name" value="Zn2Cys6_DnaBD"/>
</dbReference>